<dbReference type="InterPro" id="IPR020539">
    <property type="entry name" value="RNase_P_CS"/>
</dbReference>
<comment type="function">
    <text evidence="1 7">RNaseP catalyzes the removal of the 5'-leader sequence from pre-tRNA to produce the mature 5'-terminus. It can also cleave other RNA substrates such as 4.5S RNA. The protein component plays an auxiliary but essential role in vivo by binding to the 5'-leader sequence and broadening the substrate specificity of the ribozyme.</text>
</comment>
<dbReference type="Proteomes" id="UP000190888">
    <property type="component" value="Unassembled WGS sequence"/>
</dbReference>
<dbReference type="InterPro" id="IPR020568">
    <property type="entry name" value="Ribosomal_Su5_D2-typ_SF"/>
</dbReference>
<dbReference type="InterPro" id="IPR014721">
    <property type="entry name" value="Ribsml_uS5_D2-typ_fold_subgr"/>
</dbReference>
<dbReference type="STRING" id="413434.SAMN04488132_103155"/>
<evidence type="ECO:0000256" key="3">
    <source>
        <dbReference type="ARBA" id="ARBA00022722"/>
    </source>
</evidence>
<keyword evidence="2 7" id="KW-0819">tRNA processing</keyword>
<gene>
    <name evidence="7" type="primary">rnpA</name>
    <name evidence="9" type="ORF">SAMN04488132_103155</name>
</gene>
<dbReference type="Pfam" id="PF00825">
    <property type="entry name" value="Ribonuclease_P"/>
    <property type="match status" value="1"/>
</dbReference>
<keyword evidence="4 7" id="KW-0255">Endonuclease</keyword>
<evidence type="ECO:0000313" key="9">
    <source>
        <dbReference type="EMBL" id="SJZ61735.1"/>
    </source>
</evidence>
<evidence type="ECO:0000256" key="8">
    <source>
        <dbReference type="NCBIfam" id="TIGR00188"/>
    </source>
</evidence>
<dbReference type="EC" id="3.1.26.5" evidence="7 8"/>
<evidence type="ECO:0000313" key="10">
    <source>
        <dbReference type="Proteomes" id="UP000190888"/>
    </source>
</evidence>
<keyword evidence="5 7" id="KW-0378">Hydrolase</keyword>
<dbReference type="PROSITE" id="PS00648">
    <property type="entry name" value="RIBONUCLEASE_P"/>
    <property type="match status" value="1"/>
</dbReference>
<organism evidence="9 10">
    <name type="scientific">Sediminibacterium ginsengisoli</name>
    <dbReference type="NCBI Taxonomy" id="413434"/>
    <lineage>
        <taxon>Bacteria</taxon>
        <taxon>Pseudomonadati</taxon>
        <taxon>Bacteroidota</taxon>
        <taxon>Chitinophagia</taxon>
        <taxon>Chitinophagales</taxon>
        <taxon>Chitinophagaceae</taxon>
        <taxon>Sediminibacterium</taxon>
    </lineage>
</organism>
<comment type="similarity">
    <text evidence="7">Belongs to the RnpA family.</text>
</comment>
<evidence type="ECO:0000256" key="6">
    <source>
        <dbReference type="ARBA" id="ARBA00022884"/>
    </source>
</evidence>
<dbReference type="PANTHER" id="PTHR33992:SF1">
    <property type="entry name" value="RIBONUCLEASE P PROTEIN COMPONENT"/>
    <property type="match status" value="1"/>
</dbReference>
<keyword evidence="3 7" id="KW-0540">Nuclease</keyword>
<dbReference type="Gene3D" id="3.30.230.10">
    <property type="match status" value="1"/>
</dbReference>
<dbReference type="NCBIfam" id="TIGR00188">
    <property type="entry name" value="rnpA"/>
    <property type="match status" value="1"/>
</dbReference>
<dbReference type="InterPro" id="IPR000100">
    <property type="entry name" value="RNase_P"/>
</dbReference>
<protein>
    <recommendedName>
        <fullName evidence="7 8">Ribonuclease P protein component</fullName>
        <shortName evidence="7">RNase P protein</shortName>
        <shortName evidence="7">RNaseP protein</shortName>
        <ecNumber evidence="7 8">3.1.26.5</ecNumber>
    </recommendedName>
    <alternativeName>
        <fullName evidence="7">Protein C5</fullName>
    </alternativeName>
</protein>
<evidence type="ECO:0000256" key="2">
    <source>
        <dbReference type="ARBA" id="ARBA00022694"/>
    </source>
</evidence>
<comment type="subunit">
    <text evidence="7">Consists of a catalytic RNA component (M1 or rnpB) and a protein subunit.</text>
</comment>
<dbReference type="GO" id="GO:0001682">
    <property type="term" value="P:tRNA 5'-leader removal"/>
    <property type="evidence" value="ECO:0007669"/>
    <property type="project" value="UniProtKB-UniRule"/>
</dbReference>
<proteinExistence type="inferred from homology"/>
<dbReference type="AlphaFoldDB" id="A0A1T4M4B1"/>
<dbReference type="EMBL" id="FUWH01000003">
    <property type="protein sequence ID" value="SJZ61735.1"/>
    <property type="molecule type" value="Genomic_DNA"/>
</dbReference>
<keyword evidence="10" id="KW-1185">Reference proteome</keyword>
<dbReference type="OrthoDB" id="1524972at2"/>
<dbReference type="GO" id="GO:0042781">
    <property type="term" value="F:3'-tRNA processing endoribonuclease activity"/>
    <property type="evidence" value="ECO:0007669"/>
    <property type="project" value="TreeGrafter"/>
</dbReference>
<evidence type="ECO:0000256" key="5">
    <source>
        <dbReference type="ARBA" id="ARBA00022801"/>
    </source>
</evidence>
<keyword evidence="6 7" id="KW-0694">RNA-binding</keyword>
<dbReference type="PANTHER" id="PTHR33992">
    <property type="entry name" value="RIBONUCLEASE P PROTEIN COMPONENT"/>
    <property type="match status" value="1"/>
</dbReference>
<name>A0A1T4M4B1_9BACT</name>
<dbReference type="GO" id="GO:0030677">
    <property type="term" value="C:ribonuclease P complex"/>
    <property type="evidence" value="ECO:0007669"/>
    <property type="project" value="TreeGrafter"/>
</dbReference>
<accession>A0A1T4M4B1</accession>
<reference evidence="9 10" key="1">
    <citation type="submission" date="2017-02" db="EMBL/GenBank/DDBJ databases">
        <authorList>
            <person name="Peterson S.W."/>
        </authorList>
    </citation>
    <scope>NUCLEOTIDE SEQUENCE [LARGE SCALE GENOMIC DNA]</scope>
    <source>
        <strain evidence="9 10">DSM 22335</strain>
    </source>
</reference>
<evidence type="ECO:0000256" key="4">
    <source>
        <dbReference type="ARBA" id="ARBA00022759"/>
    </source>
</evidence>
<evidence type="ECO:0000256" key="7">
    <source>
        <dbReference type="HAMAP-Rule" id="MF_00227"/>
    </source>
</evidence>
<dbReference type="SUPFAM" id="SSF54211">
    <property type="entry name" value="Ribosomal protein S5 domain 2-like"/>
    <property type="match status" value="1"/>
</dbReference>
<dbReference type="RefSeq" id="WP_078830650.1">
    <property type="nucleotide sequence ID" value="NZ_FUWH01000003.1"/>
</dbReference>
<sequence>MASQFSYNRKEKLKSRKQLESLFAGGKSFLVFPVKVFYMQQEHTGVNAGVGVSARNFKKAVQRNRIKRLLREHYRLNKQELHTFMETQAYGVAVFFLYIGRELPEKDLLGQKMPQVLNRLIKELGNEKHP</sequence>
<evidence type="ECO:0000256" key="1">
    <source>
        <dbReference type="ARBA" id="ARBA00002663"/>
    </source>
</evidence>
<dbReference type="GO" id="GO:0004526">
    <property type="term" value="F:ribonuclease P activity"/>
    <property type="evidence" value="ECO:0007669"/>
    <property type="project" value="UniProtKB-UniRule"/>
</dbReference>
<dbReference type="GO" id="GO:0000049">
    <property type="term" value="F:tRNA binding"/>
    <property type="evidence" value="ECO:0007669"/>
    <property type="project" value="UniProtKB-UniRule"/>
</dbReference>
<dbReference type="HAMAP" id="MF_00227">
    <property type="entry name" value="RNase_P"/>
    <property type="match status" value="1"/>
</dbReference>
<comment type="catalytic activity">
    <reaction evidence="7">
        <text>Endonucleolytic cleavage of RNA, removing 5'-extranucleotides from tRNA precursor.</text>
        <dbReference type="EC" id="3.1.26.5"/>
    </reaction>
</comment>